<feature type="transmembrane region" description="Helical" evidence="5">
    <location>
        <begin position="18"/>
        <end position="35"/>
    </location>
</feature>
<accession>A0AAQ0BXY0</accession>
<evidence type="ECO:0000256" key="2">
    <source>
        <dbReference type="ARBA" id="ARBA00022692"/>
    </source>
</evidence>
<dbReference type="GO" id="GO:0016020">
    <property type="term" value="C:membrane"/>
    <property type="evidence" value="ECO:0007669"/>
    <property type="project" value="UniProtKB-SubCell"/>
</dbReference>
<feature type="transmembrane region" description="Helical" evidence="5">
    <location>
        <begin position="191"/>
        <end position="212"/>
    </location>
</feature>
<sequence>MTSDKPLSSRRPHAIREVVGLTFACMAYSVLSFLAPATKEVAVAHAHTIARLEEYVGLFVEADANAWLAAHPTVASLASMQYAVSFFLATGLAMLALWIKAPTLYSRARWTLVVMTIGALVTYWTYPLAPPRLVNEFGIVDAVAQHTSSYSQLFGTLANPYGAMPSMHTGWSMWVAFMLGTYVWRSWWARLLLAAHPTLTIVTIVATGNHYIVDAIAGFAYFLFAWLFVTLAHRACDRGKWERPVRRS</sequence>
<feature type="transmembrane region" description="Helical" evidence="5">
    <location>
        <begin position="218"/>
        <end position="236"/>
    </location>
</feature>
<keyword evidence="4 5" id="KW-0472">Membrane</keyword>
<feature type="transmembrane region" description="Helical" evidence="5">
    <location>
        <begin position="110"/>
        <end position="126"/>
    </location>
</feature>
<dbReference type="Pfam" id="PF14378">
    <property type="entry name" value="PAP2_3"/>
    <property type="match status" value="1"/>
</dbReference>
<dbReference type="Gene3D" id="1.20.144.10">
    <property type="entry name" value="Phosphatidic acid phosphatase type 2/haloperoxidase"/>
    <property type="match status" value="1"/>
</dbReference>
<evidence type="ECO:0000313" key="8">
    <source>
        <dbReference type="Proteomes" id="UP000595220"/>
    </source>
</evidence>
<comment type="subcellular location">
    <subcellularLocation>
        <location evidence="1">Membrane</location>
        <topology evidence="1">Multi-pass membrane protein</topology>
    </subcellularLocation>
</comment>
<dbReference type="PANTHER" id="PTHR31310:SF7">
    <property type="entry name" value="PA-PHOSPHATASE RELATED-FAMILY PROTEIN DDB_G0268928"/>
    <property type="match status" value="1"/>
</dbReference>
<keyword evidence="2 5" id="KW-0812">Transmembrane</keyword>
<dbReference type="InterPro" id="IPR052185">
    <property type="entry name" value="IPC_Synthase-Related"/>
</dbReference>
<keyword evidence="3 5" id="KW-1133">Transmembrane helix</keyword>
<evidence type="ECO:0000313" key="7">
    <source>
        <dbReference type="EMBL" id="QQC44438.1"/>
    </source>
</evidence>
<feature type="transmembrane region" description="Helical" evidence="5">
    <location>
        <begin position="166"/>
        <end position="184"/>
    </location>
</feature>
<gene>
    <name evidence="7" type="ORF">I6H42_03320</name>
</gene>
<reference evidence="7 8" key="1">
    <citation type="submission" date="2020-12" db="EMBL/GenBank/DDBJ databases">
        <title>FDA dAtabase for Regulatory Grade micrObial Sequences (FDA-ARGOS): Supporting development and validation of Infectious Disease Dx tests.</title>
        <authorList>
            <person name="Sproer C."/>
            <person name="Gronow S."/>
            <person name="Severitt S."/>
            <person name="Schroder I."/>
            <person name="Tallon L."/>
            <person name="Sadzewicz L."/>
            <person name="Zhao X."/>
            <person name="Boylan J."/>
            <person name="Ott S."/>
            <person name="Bowen H."/>
            <person name="Vavikolanu K."/>
            <person name="Mehta A."/>
            <person name="Aluvathingal J."/>
            <person name="Nadendla S."/>
            <person name="Lowell S."/>
            <person name="Myers T."/>
            <person name="Yan Y."/>
            <person name="Sichtig H."/>
        </authorList>
    </citation>
    <scope>NUCLEOTIDE SEQUENCE [LARGE SCALE GENOMIC DNA]</scope>
    <source>
        <strain evidence="7 8">FDAARGOS_985</strain>
    </source>
</reference>
<evidence type="ECO:0000256" key="5">
    <source>
        <dbReference type="SAM" id="Phobius"/>
    </source>
</evidence>
<dbReference type="CDD" id="cd03386">
    <property type="entry name" value="PAP2_Aur1_like"/>
    <property type="match status" value="1"/>
</dbReference>
<dbReference type="RefSeq" id="WP_074632589.1">
    <property type="nucleotide sequence ID" value="NZ_CP066065.1"/>
</dbReference>
<name>A0AAQ0BXY0_9ACTO</name>
<dbReference type="InterPro" id="IPR026841">
    <property type="entry name" value="Aur1/Ipt1"/>
</dbReference>
<organism evidence="7 8">
    <name type="scientific">Schaalia meyeri</name>
    <dbReference type="NCBI Taxonomy" id="52773"/>
    <lineage>
        <taxon>Bacteria</taxon>
        <taxon>Bacillati</taxon>
        <taxon>Actinomycetota</taxon>
        <taxon>Actinomycetes</taxon>
        <taxon>Actinomycetales</taxon>
        <taxon>Actinomycetaceae</taxon>
        <taxon>Schaalia</taxon>
    </lineage>
</organism>
<keyword evidence="8" id="KW-1185">Reference proteome</keyword>
<dbReference type="EMBL" id="CP066065">
    <property type="protein sequence ID" value="QQC44438.1"/>
    <property type="molecule type" value="Genomic_DNA"/>
</dbReference>
<evidence type="ECO:0000256" key="4">
    <source>
        <dbReference type="ARBA" id="ARBA00023136"/>
    </source>
</evidence>
<feature type="domain" description="Inositolphosphotransferase Aur1/Ipt1" evidence="6">
    <location>
        <begin position="48"/>
        <end position="227"/>
    </location>
</feature>
<feature type="transmembrane region" description="Helical" evidence="5">
    <location>
        <begin position="80"/>
        <end position="98"/>
    </location>
</feature>
<proteinExistence type="predicted"/>
<evidence type="ECO:0000256" key="1">
    <source>
        <dbReference type="ARBA" id="ARBA00004141"/>
    </source>
</evidence>
<evidence type="ECO:0000259" key="6">
    <source>
        <dbReference type="Pfam" id="PF14378"/>
    </source>
</evidence>
<dbReference type="PANTHER" id="PTHR31310">
    <property type="match status" value="1"/>
</dbReference>
<dbReference type="AlphaFoldDB" id="A0AAQ0BXY0"/>
<evidence type="ECO:0000256" key="3">
    <source>
        <dbReference type="ARBA" id="ARBA00022989"/>
    </source>
</evidence>
<dbReference type="Proteomes" id="UP000595220">
    <property type="component" value="Chromosome"/>
</dbReference>
<protein>
    <submittedName>
        <fullName evidence="7">Phosphatase PAP2 family protein</fullName>
    </submittedName>
</protein>